<dbReference type="NCBIfam" id="NF000955">
    <property type="entry name" value="PRK00099.1-1"/>
    <property type="match status" value="1"/>
</dbReference>
<evidence type="ECO:0008006" key="5">
    <source>
        <dbReference type="Google" id="ProtNLM"/>
    </source>
</evidence>
<sequence>MSTPQKIEVVNDLTQKFKDSSGIYLTKYTGMNVAQATNLREQFRKNEVLYLVSKNTLTKLAVKNAGFADKLDDLLTGQIGIAYSLNDPTAPARVIRNYEKENKDSSLEVVGLIFEGKLFNADKYKEISILPSRDELLAQLVGCFNQPISMIVGTLNGVMSKLVMALSSLKETKK</sequence>
<evidence type="ECO:0000313" key="4">
    <source>
        <dbReference type="EMBL" id="SVD10087.1"/>
    </source>
</evidence>
<dbReference type="SUPFAM" id="SSF160369">
    <property type="entry name" value="Ribosomal protein L10-like"/>
    <property type="match status" value="1"/>
</dbReference>
<evidence type="ECO:0000256" key="3">
    <source>
        <dbReference type="ARBA" id="ARBA00023274"/>
    </source>
</evidence>
<dbReference type="GO" id="GO:0005840">
    <property type="term" value="C:ribosome"/>
    <property type="evidence" value="ECO:0007669"/>
    <property type="project" value="UniProtKB-KW"/>
</dbReference>
<evidence type="ECO:0000256" key="2">
    <source>
        <dbReference type="ARBA" id="ARBA00022980"/>
    </source>
</evidence>
<evidence type="ECO:0000256" key="1">
    <source>
        <dbReference type="ARBA" id="ARBA00008889"/>
    </source>
</evidence>
<dbReference type="Gene3D" id="3.30.70.1730">
    <property type="match status" value="1"/>
</dbReference>
<protein>
    <recommendedName>
        <fullName evidence="5">50S ribosomal protein L10</fullName>
    </recommendedName>
</protein>
<dbReference type="HAMAP" id="MF_00362">
    <property type="entry name" value="Ribosomal_uL10"/>
    <property type="match status" value="1"/>
</dbReference>
<dbReference type="AlphaFoldDB" id="A0A382SLK8"/>
<reference evidence="4" key="1">
    <citation type="submission" date="2018-05" db="EMBL/GenBank/DDBJ databases">
        <authorList>
            <person name="Lanie J.A."/>
            <person name="Ng W.-L."/>
            <person name="Kazmierczak K.M."/>
            <person name="Andrzejewski T.M."/>
            <person name="Davidsen T.M."/>
            <person name="Wayne K.J."/>
            <person name="Tettelin H."/>
            <person name="Glass J.I."/>
            <person name="Rusch D."/>
            <person name="Podicherti R."/>
            <person name="Tsui H.-C.T."/>
            <person name="Winkler M.E."/>
        </authorList>
    </citation>
    <scope>NUCLEOTIDE SEQUENCE</scope>
</reference>
<dbReference type="EMBL" id="UINC01129595">
    <property type="protein sequence ID" value="SVD10087.1"/>
    <property type="molecule type" value="Genomic_DNA"/>
</dbReference>
<dbReference type="PANTHER" id="PTHR11560">
    <property type="entry name" value="39S RIBOSOMAL PROTEIN L10, MITOCHONDRIAL"/>
    <property type="match status" value="1"/>
</dbReference>
<keyword evidence="2" id="KW-0689">Ribosomal protein</keyword>
<dbReference type="Gene3D" id="6.10.250.290">
    <property type="match status" value="1"/>
</dbReference>
<dbReference type="GO" id="GO:1990904">
    <property type="term" value="C:ribonucleoprotein complex"/>
    <property type="evidence" value="ECO:0007669"/>
    <property type="project" value="UniProtKB-KW"/>
</dbReference>
<proteinExistence type="inferred from homology"/>
<dbReference type="CDD" id="cd05797">
    <property type="entry name" value="Ribosomal_L10"/>
    <property type="match status" value="1"/>
</dbReference>
<name>A0A382SLK8_9ZZZZ</name>
<dbReference type="InterPro" id="IPR001790">
    <property type="entry name" value="Ribosomal_uL10"/>
</dbReference>
<dbReference type="InterPro" id="IPR047865">
    <property type="entry name" value="Ribosomal_uL10_bac_type"/>
</dbReference>
<keyword evidence="3" id="KW-0687">Ribonucleoprotein</keyword>
<dbReference type="Pfam" id="PF00466">
    <property type="entry name" value="Ribosomal_L10"/>
    <property type="match status" value="1"/>
</dbReference>
<comment type="similarity">
    <text evidence="1">Belongs to the universal ribosomal protein uL10 family.</text>
</comment>
<dbReference type="InterPro" id="IPR043141">
    <property type="entry name" value="Ribosomal_uL10-like_sf"/>
</dbReference>
<dbReference type="InterPro" id="IPR022973">
    <property type="entry name" value="Ribosomal_uL10_bac"/>
</dbReference>
<gene>
    <name evidence="4" type="ORF">METZ01_LOCUS362941</name>
</gene>
<organism evidence="4">
    <name type="scientific">marine metagenome</name>
    <dbReference type="NCBI Taxonomy" id="408172"/>
    <lineage>
        <taxon>unclassified sequences</taxon>
        <taxon>metagenomes</taxon>
        <taxon>ecological metagenomes</taxon>
    </lineage>
</organism>
<accession>A0A382SLK8</accession>